<dbReference type="NCBIfam" id="TIGR01164">
    <property type="entry name" value="rplP_bact"/>
    <property type="match status" value="1"/>
</dbReference>
<dbReference type="GO" id="GO:0000049">
    <property type="term" value="F:tRNA binding"/>
    <property type="evidence" value="ECO:0007669"/>
    <property type="project" value="UniProtKB-KW"/>
</dbReference>
<keyword evidence="5" id="KW-0699">rRNA-binding</keyword>
<reference evidence="6 7" key="1">
    <citation type="journal article" date="2016" name="Nat. Commun.">
        <title>Thousands of microbial genomes shed light on interconnected biogeochemical processes in an aquifer system.</title>
        <authorList>
            <person name="Anantharaman K."/>
            <person name="Brown C.T."/>
            <person name="Hug L.A."/>
            <person name="Sharon I."/>
            <person name="Castelle C.J."/>
            <person name="Probst A.J."/>
            <person name="Thomas B.C."/>
            <person name="Singh A."/>
            <person name="Wilkins M.J."/>
            <person name="Karaoz U."/>
            <person name="Brodie E.L."/>
            <person name="Williams K.H."/>
            <person name="Hubbard S.S."/>
            <person name="Banfield J.F."/>
        </authorList>
    </citation>
    <scope>NUCLEOTIDE SEQUENCE [LARGE SCALE GENOMIC DNA]</scope>
</reference>
<dbReference type="InterPro" id="IPR000114">
    <property type="entry name" value="Ribosomal_uL16_bact-type"/>
</dbReference>
<comment type="caution">
    <text evidence="6">The sequence shown here is derived from an EMBL/GenBank/DDBJ whole genome shotgun (WGS) entry which is preliminary data.</text>
</comment>
<dbReference type="STRING" id="1801750.A3B85_01160"/>
<evidence type="ECO:0000256" key="2">
    <source>
        <dbReference type="ARBA" id="ARBA00022980"/>
    </source>
</evidence>
<evidence type="ECO:0000256" key="4">
    <source>
        <dbReference type="RuleBase" id="RU004413"/>
    </source>
</evidence>
<evidence type="ECO:0000256" key="3">
    <source>
        <dbReference type="ARBA" id="ARBA00023274"/>
    </source>
</evidence>
<dbReference type="InterPro" id="IPR016180">
    <property type="entry name" value="Ribosomal_uL16_dom"/>
</dbReference>
<dbReference type="PRINTS" id="PR00060">
    <property type="entry name" value="RIBOSOMALL16"/>
</dbReference>
<dbReference type="InterPro" id="IPR047873">
    <property type="entry name" value="Ribosomal_uL16"/>
</dbReference>
<evidence type="ECO:0000313" key="7">
    <source>
        <dbReference type="Proteomes" id="UP000178374"/>
    </source>
</evidence>
<evidence type="ECO:0000313" key="6">
    <source>
        <dbReference type="EMBL" id="OGI76658.1"/>
    </source>
</evidence>
<comment type="function">
    <text evidence="5">Binds 23S rRNA and is also seen to make contacts with the A and possibly P site tRNAs.</text>
</comment>
<keyword evidence="3 4" id="KW-0687">Ribonucleoprotein</keyword>
<evidence type="ECO:0000256" key="5">
    <source>
        <dbReference type="RuleBase" id="RU004414"/>
    </source>
</evidence>
<keyword evidence="2 4" id="KW-0689">Ribosomal protein</keyword>
<dbReference type="PANTHER" id="PTHR12220">
    <property type="entry name" value="50S/60S RIBOSOMAL PROTEIN L16"/>
    <property type="match status" value="1"/>
</dbReference>
<protein>
    <recommendedName>
        <fullName evidence="5">50S ribosomal protein L16</fullName>
    </recommendedName>
</protein>
<dbReference type="PANTHER" id="PTHR12220:SF13">
    <property type="entry name" value="LARGE RIBOSOMAL SUBUNIT PROTEIN UL16M"/>
    <property type="match status" value="1"/>
</dbReference>
<keyword evidence="5" id="KW-0694">RNA-binding</keyword>
<dbReference type="GO" id="GO:0022625">
    <property type="term" value="C:cytosolic large ribosomal subunit"/>
    <property type="evidence" value="ECO:0007669"/>
    <property type="project" value="TreeGrafter"/>
</dbReference>
<dbReference type="Pfam" id="PF00252">
    <property type="entry name" value="Ribosomal_L16"/>
    <property type="match status" value="1"/>
</dbReference>
<evidence type="ECO:0000256" key="1">
    <source>
        <dbReference type="ARBA" id="ARBA00008931"/>
    </source>
</evidence>
<dbReference type="EMBL" id="MFUA01000022">
    <property type="protein sequence ID" value="OGI76658.1"/>
    <property type="molecule type" value="Genomic_DNA"/>
</dbReference>
<dbReference type="Proteomes" id="UP000178374">
    <property type="component" value="Unassembled WGS sequence"/>
</dbReference>
<dbReference type="GO" id="GO:0003735">
    <property type="term" value="F:structural constituent of ribosome"/>
    <property type="evidence" value="ECO:0007669"/>
    <property type="project" value="InterPro"/>
</dbReference>
<keyword evidence="5" id="KW-0820">tRNA-binding</keyword>
<dbReference type="AlphaFoldDB" id="A0A1F6W3Y5"/>
<comment type="similarity">
    <text evidence="1 4">Belongs to the universal ribosomal protein uL16 family.</text>
</comment>
<dbReference type="Gene3D" id="3.90.1170.10">
    <property type="entry name" value="Ribosomal protein L10e/L16"/>
    <property type="match status" value="1"/>
</dbReference>
<dbReference type="CDD" id="cd01433">
    <property type="entry name" value="Ribosomal_L16_L10e"/>
    <property type="match status" value="1"/>
</dbReference>
<dbReference type="GO" id="GO:0019843">
    <property type="term" value="F:rRNA binding"/>
    <property type="evidence" value="ECO:0007669"/>
    <property type="project" value="UniProtKB-KW"/>
</dbReference>
<dbReference type="SUPFAM" id="SSF54686">
    <property type="entry name" value="Ribosomal protein L16p/L10e"/>
    <property type="match status" value="1"/>
</dbReference>
<name>A0A1F6W3Y5_9BACT</name>
<dbReference type="GO" id="GO:0006412">
    <property type="term" value="P:translation"/>
    <property type="evidence" value="ECO:0007669"/>
    <property type="project" value="InterPro"/>
</dbReference>
<organism evidence="6 7">
    <name type="scientific">Candidatus Nomurabacteria bacterium RIFCSPHIGHO2_02_FULL_37_13</name>
    <dbReference type="NCBI Taxonomy" id="1801750"/>
    <lineage>
        <taxon>Bacteria</taxon>
        <taxon>Candidatus Nomuraibacteriota</taxon>
    </lineage>
</organism>
<gene>
    <name evidence="6" type="ORF">A3B85_01160</name>
</gene>
<accession>A0A1F6W3Y5</accession>
<sequence>MLLPKKVKFRKWQTMRSNPKTITSDTRGSKLAFGSFGLKSETQARVKSIQLEAARKVISRTLTKVGKYWIRIFPDRPYTSKAAEMGMGKGKGDPQGYCFDVLPGRIIFEVDGVEEKIAHEALRKAGTKLPIKARIISRVHKQ</sequence>
<proteinExistence type="inferred from homology"/>
<comment type="subunit">
    <text evidence="5">Part of the 50S ribosomal subunit.</text>
</comment>
<dbReference type="InterPro" id="IPR036920">
    <property type="entry name" value="Ribosomal_uL16_sf"/>
</dbReference>